<evidence type="ECO:0000256" key="1">
    <source>
        <dbReference type="SAM" id="MobiDB-lite"/>
    </source>
</evidence>
<dbReference type="InterPro" id="IPR038332">
    <property type="entry name" value="PPE_sf"/>
</dbReference>
<feature type="compositionally biased region" description="Basic and acidic residues" evidence="1">
    <location>
        <begin position="420"/>
        <end position="432"/>
    </location>
</feature>
<protein>
    <recommendedName>
        <fullName evidence="4">PPE domain-containing protein</fullName>
    </recommendedName>
</protein>
<dbReference type="Gene3D" id="1.20.1260.20">
    <property type="entry name" value="PPE superfamily"/>
    <property type="match status" value="1"/>
</dbReference>
<organism evidence="2 3">
    <name type="scientific">Micromonospora carbonacea</name>
    <dbReference type="NCBI Taxonomy" id="47853"/>
    <lineage>
        <taxon>Bacteria</taxon>
        <taxon>Bacillati</taxon>
        <taxon>Actinomycetota</taxon>
        <taxon>Actinomycetes</taxon>
        <taxon>Micromonosporales</taxon>
        <taxon>Micromonosporaceae</taxon>
        <taxon>Micromonospora</taxon>
    </lineage>
</organism>
<feature type="region of interest" description="Disordered" evidence="1">
    <location>
        <begin position="253"/>
        <end position="460"/>
    </location>
</feature>
<gene>
    <name evidence="2" type="ORF">GA0070563_111229</name>
</gene>
<name>A0A1C5A727_9ACTN</name>
<feature type="compositionally biased region" description="Low complexity" evidence="1">
    <location>
        <begin position="368"/>
        <end position="377"/>
    </location>
</feature>
<sequence length="460" mass="48419">MIERGSGRTSGLTDWRLMDLLSMWACIQDHDTAGHWKQVAGWRKVCDLARAHLGRLKEYRRGLAEAWPPATNAAARAYLGELDDLIDKVQRTHDAAAANYDALAAATRAISSARTELKPLHDEYVEKLQRKRIYEATAADPKAAMGARVPDKPVTDADLERLNVQARNLMYGLSGELQQAQVMLRQPPKIRPPKQTDNPDVYGASTAPEIPPIIPVPLATTSRSATRKLTGMPQSVQASSPLKISHGPVLGGTNATLSPTPGISGANPALQSTPPAGPHLGPISIPPLSNTTDGQTTPRINPERSSLNFRALGDGKTSAPSPSNTPRPLSPGGIIGTPPSMGSGHHGSMNPSRRINPIGGVIGGGAGTAPSGAAGSRPGSGRGMHFGAGHFTPPFDSTPGKGSAPLPGKTAGQLQTEGQSESRHWNPDHPWETDSGVTPVMRPLDENGPIDPGPAIGFDR</sequence>
<accession>A0A1C5A727</accession>
<dbReference type="EMBL" id="FMCT01000011">
    <property type="protein sequence ID" value="SCF40969.1"/>
    <property type="molecule type" value="Genomic_DNA"/>
</dbReference>
<dbReference type="Proteomes" id="UP000183585">
    <property type="component" value="Unassembled WGS sequence"/>
</dbReference>
<evidence type="ECO:0000313" key="2">
    <source>
        <dbReference type="EMBL" id="SCF40969.1"/>
    </source>
</evidence>
<evidence type="ECO:0008006" key="4">
    <source>
        <dbReference type="Google" id="ProtNLM"/>
    </source>
</evidence>
<dbReference type="AlphaFoldDB" id="A0A1C5A727"/>
<proteinExistence type="predicted"/>
<keyword evidence="3" id="KW-1185">Reference proteome</keyword>
<dbReference type="RefSeq" id="WP_074476716.1">
    <property type="nucleotide sequence ID" value="NZ_FMCT01000011.1"/>
</dbReference>
<reference evidence="3" key="1">
    <citation type="submission" date="2016-06" db="EMBL/GenBank/DDBJ databases">
        <authorList>
            <person name="Varghese N."/>
            <person name="Submissions Spin"/>
        </authorList>
    </citation>
    <scope>NUCLEOTIDE SEQUENCE [LARGE SCALE GENOMIC DNA]</scope>
    <source>
        <strain evidence="3">DSM 43168</strain>
    </source>
</reference>
<feature type="compositionally biased region" description="Polar residues" evidence="1">
    <location>
        <begin position="287"/>
        <end position="308"/>
    </location>
</feature>
<evidence type="ECO:0000313" key="3">
    <source>
        <dbReference type="Proteomes" id="UP000183585"/>
    </source>
</evidence>